<sequence length="269" mass="27971">MEKAVMPHGSWFVGCGNMGGAMVRGWQKAGIDLVGLTAISPSGRDIPGLKVVTGLPEGPPSWCFLGFKPQMLDRIAPDLAPAIGKDSVVLSLLAGVEAATLRARFPHARAIVRLMPNLPVSEGEGVTALYSPDADEQLRTQIEALHSALGFAPWCKSDDELVITSTVAGSGPAYVARFIDAFAKAGCAAGLDAELSARLALETVAGTGLMARRTGESMDALARRVASPGGTTEAGLAVLDEEKGVDALVRRVVEAARRRSDELAAAARG</sequence>
<keyword evidence="4" id="KW-0963">Cytoplasm</keyword>
<dbReference type="SUPFAM" id="SSF51735">
    <property type="entry name" value="NAD(P)-binding Rossmann-fold domains"/>
    <property type="match status" value="1"/>
</dbReference>
<accession>A0A839YYM9</accession>
<comment type="similarity">
    <text evidence="1 4">Belongs to the pyrroline-5-carboxylate reductase family.</text>
</comment>
<dbReference type="InterPro" id="IPR036291">
    <property type="entry name" value="NAD(P)-bd_dom_sf"/>
</dbReference>
<keyword evidence="7" id="KW-1185">Reference proteome</keyword>
<keyword evidence="3 4" id="KW-0560">Oxidoreductase</keyword>
<comment type="subcellular location">
    <subcellularLocation>
        <location evidence="4">Cytoplasm</location>
    </subcellularLocation>
</comment>
<dbReference type="UniPathway" id="UPA00098">
    <property type="reaction ID" value="UER00361"/>
</dbReference>
<protein>
    <recommendedName>
        <fullName evidence="4">Pyrroline-5-carboxylate reductase</fullName>
        <shortName evidence="4">P5C reductase</shortName>
        <shortName evidence="4">P5CR</shortName>
        <ecNumber evidence="4">1.5.1.2</ecNumber>
    </recommendedName>
    <alternativeName>
        <fullName evidence="4">PCA reductase</fullName>
    </alternativeName>
</protein>
<dbReference type="EMBL" id="JACICF010000001">
    <property type="protein sequence ID" value="MBB3763428.1"/>
    <property type="molecule type" value="Genomic_DNA"/>
</dbReference>
<comment type="caution">
    <text evidence="6">The sequence shown here is derived from an EMBL/GenBank/DDBJ whole genome shotgun (WGS) entry which is preliminary data.</text>
</comment>
<dbReference type="RefSeq" id="WP_246332921.1">
    <property type="nucleotide sequence ID" value="NZ_JACICF010000001.1"/>
</dbReference>
<dbReference type="PANTHER" id="PTHR11645">
    <property type="entry name" value="PYRROLINE-5-CARBOXYLATE REDUCTASE"/>
    <property type="match status" value="1"/>
</dbReference>
<dbReference type="HAMAP" id="MF_01925">
    <property type="entry name" value="P5C_reductase"/>
    <property type="match status" value="1"/>
</dbReference>
<dbReference type="EC" id="1.5.1.2" evidence="4"/>
<dbReference type="PANTHER" id="PTHR11645:SF0">
    <property type="entry name" value="PYRROLINE-5-CARBOXYLATE REDUCTASE 3"/>
    <property type="match status" value="1"/>
</dbReference>
<comment type="catalytic activity">
    <reaction evidence="4">
        <text>L-proline + NADP(+) = (S)-1-pyrroline-5-carboxylate + NADPH + 2 H(+)</text>
        <dbReference type="Rhea" id="RHEA:14109"/>
        <dbReference type="ChEBI" id="CHEBI:15378"/>
        <dbReference type="ChEBI" id="CHEBI:17388"/>
        <dbReference type="ChEBI" id="CHEBI:57783"/>
        <dbReference type="ChEBI" id="CHEBI:58349"/>
        <dbReference type="ChEBI" id="CHEBI:60039"/>
        <dbReference type="EC" id="1.5.1.2"/>
    </reaction>
</comment>
<evidence type="ECO:0000313" key="6">
    <source>
        <dbReference type="EMBL" id="MBB3763428.1"/>
    </source>
</evidence>
<dbReference type="SUPFAM" id="SSF48179">
    <property type="entry name" value="6-phosphogluconate dehydrogenase C-terminal domain-like"/>
    <property type="match status" value="1"/>
</dbReference>
<comment type="pathway">
    <text evidence="4">Amino-acid biosynthesis; L-proline biosynthesis; L-proline from L-glutamate 5-semialdehyde: step 1/1.</text>
</comment>
<comment type="catalytic activity">
    <reaction evidence="4">
        <text>L-proline + NAD(+) = (S)-1-pyrroline-5-carboxylate + NADH + 2 H(+)</text>
        <dbReference type="Rhea" id="RHEA:14105"/>
        <dbReference type="ChEBI" id="CHEBI:15378"/>
        <dbReference type="ChEBI" id="CHEBI:17388"/>
        <dbReference type="ChEBI" id="CHEBI:57540"/>
        <dbReference type="ChEBI" id="CHEBI:57945"/>
        <dbReference type="ChEBI" id="CHEBI:60039"/>
        <dbReference type="EC" id="1.5.1.2"/>
    </reaction>
</comment>
<evidence type="ECO:0000256" key="3">
    <source>
        <dbReference type="ARBA" id="ARBA00023002"/>
    </source>
</evidence>
<keyword evidence="4" id="KW-0641">Proline biosynthesis</keyword>
<dbReference type="Gene3D" id="3.40.50.720">
    <property type="entry name" value="NAD(P)-binding Rossmann-like Domain"/>
    <property type="match status" value="1"/>
</dbReference>
<evidence type="ECO:0000256" key="4">
    <source>
        <dbReference type="HAMAP-Rule" id="MF_01925"/>
    </source>
</evidence>
<keyword evidence="2 4" id="KW-0521">NADP</keyword>
<evidence type="ECO:0000259" key="5">
    <source>
        <dbReference type="Pfam" id="PF14748"/>
    </source>
</evidence>
<gene>
    <name evidence="4" type="primary">proC</name>
    <name evidence="6" type="ORF">FHS50_000451</name>
</gene>
<dbReference type="PROSITE" id="PS51257">
    <property type="entry name" value="PROKAR_LIPOPROTEIN"/>
    <property type="match status" value="1"/>
</dbReference>
<comment type="function">
    <text evidence="4">Catalyzes the reduction of 1-pyrroline-5-carboxylate (PCA) to L-proline.</text>
</comment>
<name>A0A839YYM9_9SPHN</name>
<reference evidence="6 7" key="1">
    <citation type="submission" date="2020-08" db="EMBL/GenBank/DDBJ databases">
        <title>Genomic Encyclopedia of Type Strains, Phase IV (KMG-IV): sequencing the most valuable type-strain genomes for metagenomic binning, comparative biology and taxonomic classification.</title>
        <authorList>
            <person name="Goeker M."/>
        </authorList>
    </citation>
    <scope>NUCLEOTIDE SEQUENCE [LARGE SCALE GENOMIC DNA]</scope>
    <source>
        <strain evidence="6 7">DSM 24194</strain>
    </source>
</reference>
<dbReference type="InterPro" id="IPR029036">
    <property type="entry name" value="P5CR_dimer"/>
</dbReference>
<dbReference type="GO" id="GO:0005737">
    <property type="term" value="C:cytoplasm"/>
    <property type="evidence" value="ECO:0007669"/>
    <property type="project" value="UniProtKB-SubCell"/>
</dbReference>
<feature type="domain" description="Pyrroline-5-carboxylate reductase dimerisation" evidence="5">
    <location>
        <begin position="162"/>
        <end position="263"/>
    </location>
</feature>
<dbReference type="Gene3D" id="1.10.3730.10">
    <property type="entry name" value="ProC C-terminal domain-like"/>
    <property type="match status" value="1"/>
</dbReference>
<evidence type="ECO:0000313" key="7">
    <source>
        <dbReference type="Proteomes" id="UP000578569"/>
    </source>
</evidence>
<dbReference type="FunFam" id="1.10.3730.10:FF:000001">
    <property type="entry name" value="Pyrroline-5-carboxylate reductase"/>
    <property type="match status" value="1"/>
</dbReference>
<keyword evidence="4" id="KW-0028">Amino-acid biosynthesis</keyword>
<evidence type="ECO:0000256" key="1">
    <source>
        <dbReference type="ARBA" id="ARBA00005525"/>
    </source>
</evidence>
<proteinExistence type="inferred from homology"/>
<dbReference type="Proteomes" id="UP000578569">
    <property type="component" value="Unassembled WGS sequence"/>
</dbReference>
<dbReference type="PIRSF" id="PIRSF000193">
    <property type="entry name" value="Pyrrol-5-carb_rd"/>
    <property type="match status" value="1"/>
</dbReference>
<organism evidence="6 7">
    <name type="scientific">Sphingomicrobium lutaoense</name>
    <dbReference type="NCBI Taxonomy" id="515949"/>
    <lineage>
        <taxon>Bacteria</taxon>
        <taxon>Pseudomonadati</taxon>
        <taxon>Pseudomonadota</taxon>
        <taxon>Alphaproteobacteria</taxon>
        <taxon>Sphingomonadales</taxon>
        <taxon>Sphingomonadaceae</taxon>
        <taxon>Sphingomicrobium</taxon>
    </lineage>
</organism>
<dbReference type="GO" id="GO:0055129">
    <property type="term" value="P:L-proline biosynthetic process"/>
    <property type="evidence" value="ECO:0007669"/>
    <property type="project" value="UniProtKB-UniRule"/>
</dbReference>
<dbReference type="GO" id="GO:0004735">
    <property type="term" value="F:pyrroline-5-carboxylate reductase activity"/>
    <property type="evidence" value="ECO:0007669"/>
    <property type="project" value="UniProtKB-UniRule"/>
</dbReference>
<evidence type="ECO:0000256" key="2">
    <source>
        <dbReference type="ARBA" id="ARBA00022857"/>
    </source>
</evidence>
<dbReference type="InterPro" id="IPR008927">
    <property type="entry name" value="6-PGluconate_DH-like_C_sf"/>
</dbReference>
<dbReference type="InterPro" id="IPR000304">
    <property type="entry name" value="Pyrroline-COOH_reductase"/>
</dbReference>
<dbReference type="AlphaFoldDB" id="A0A839YYM9"/>
<dbReference type="Pfam" id="PF14748">
    <property type="entry name" value="P5CR_dimer"/>
    <property type="match status" value="1"/>
</dbReference>